<name>A0A9N8E9R6_9STRA</name>
<feature type="domain" description="Methyltransferase FkbM" evidence="1">
    <location>
        <begin position="163"/>
        <end position="325"/>
    </location>
</feature>
<gene>
    <name evidence="2" type="ORF">SEMRO_854_G211260.1</name>
</gene>
<keyword evidence="2" id="KW-0489">Methyltransferase</keyword>
<accession>A0A9N8E9R6</accession>
<evidence type="ECO:0000313" key="3">
    <source>
        <dbReference type="Proteomes" id="UP001153069"/>
    </source>
</evidence>
<dbReference type="EMBL" id="CAICTM010000853">
    <property type="protein sequence ID" value="CAB9517402.1"/>
    <property type="molecule type" value="Genomic_DNA"/>
</dbReference>
<comment type="caution">
    <text evidence="2">The sequence shown here is derived from an EMBL/GenBank/DDBJ whole genome shotgun (WGS) entry which is preliminary data.</text>
</comment>
<dbReference type="PANTHER" id="PTHR34203">
    <property type="entry name" value="METHYLTRANSFERASE, FKBM FAMILY PROTEIN"/>
    <property type="match status" value="1"/>
</dbReference>
<keyword evidence="3" id="KW-1185">Reference proteome</keyword>
<dbReference type="Gene3D" id="3.40.50.150">
    <property type="entry name" value="Vaccinia Virus protein VP39"/>
    <property type="match status" value="1"/>
</dbReference>
<dbReference type="Pfam" id="PF05050">
    <property type="entry name" value="Methyltransf_21"/>
    <property type="match status" value="1"/>
</dbReference>
<dbReference type="GO" id="GO:0032259">
    <property type="term" value="P:methylation"/>
    <property type="evidence" value="ECO:0007669"/>
    <property type="project" value="UniProtKB-KW"/>
</dbReference>
<dbReference type="InterPro" id="IPR029063">
    <property type="entry name" value="SAM-dependent_MTases_sf"/>
</dbReference>
<keyword evidence="2" id="KW-0808">Transferase</keyword>
<dbReference type="InterPro" id="IPR052514">
    <property type="entry name" value="SAM-dependent_MTase"/>
</dbReference>
<evidence type="ECO:0000259" key="1">
    <source>
        <dbReference type="Pfam" id="PF05050"/>
    </source>
</evidence>
<protein>
    <submittedName>
        <fullName evidence="2">Inherit from COG: Methyltransferase</fullName>
    </submittedName>
</protein>
<dbReference type="GO" id="GO:0008168">
    <property type="term" value="F:methyltransferase activity"/>
    <property type="evidence" value="ECO:0007669"/>
    <property type="project" value="UniProtKB-KW"/>
</dbReference>
<dbReference type="PANTHER" id="PTHR34203:SF13">
    <property type="entry name" value="EXPRESSED PROTEIN"/>
    <property type="match status" value="1"/>
</dbReference>
<proteinExistence type="predicted"/>
<organism evidence="2 3">
    <name type="scientific">Seminavis robusta</name>
    <dbReference type="NCBI Taxonomy" id="568900"/>
    <lineage>
        <taxon>Eukaryota</taxon>
        <taxon>Sar</taxon>
        <taxon>Stramenopiles</taxon>
        <taxon>Ochrophyta</taxon>
        <taxon>Bacillariophyta</taxon>
        <taxon>Bacillariophyceae</taxon>
        <taxon>Bacillariophycidae</taxon>
        <taxon>Naviculales</taxon>
        <taxon>Naviculaceae</taxon>
        <taxon>Seminavis</taxon>
    </lineage>
</organism>
<dbReference type="SUPFAM" id="SSF53335">
    <property type="entry name" value="S-adenosyl-L-methionine-dependent methyltransferases"/>
    <property type="match status" value="1"/>
</dbReference>
<evidence type="ECO:0000313" key="2">
    <source>
        <dbReference type="EMBL" id="CAB9517402.1"/>
    </source>
</evidence>
<dbReference type="InterPro" id="IPR006342">
    <property type="entry name" value="FkbM_mtfrase"/>
</dbReference>
<dbReference type="Proteomes" id="UP001153069">
    <property type="component" value="Unassembled WGS sequence"/>
</dbReference>
<dbReference type="NCBIfam" id="TIGR01444">
    <property type="entry name" value="fkbM_fam"/>
    <property type="match status" value="1"/>
</dbReference>
<sequence>MAPSKLKKRGGSNPKWWVTGSSIFALLSGFVVFSLTSPADIQPFFVADAIRRMSEEGSLDRHSMLNDTNSISTNKYPPVSCSAALEEVRAEGNGEMDPNKGVLHGKTVQMGPMYPKFWISLHDVSFDPTRWHVMDYGEYYEKALSRAFAEVLKDTPAGSRVIDVGGNIGFFTMLSAANGPVVVDTFEPNQKNRLRVCESSFLNHWHSEFNKDFVGDAKQRSKINIYPYGVGRLEGVFSFHEHSNPGQGRVSEQLPGTAPDGNALHVITLDNFARERGWFTTRPDIAILKVDVEGFEYSVIEGAAELLKAKIIRNLFMEVSAREKWEMEINKPALKLVFQSGYKLHKIGAWRGPNNDVSFPQDDNIAEHVMQRTLKEKSQQLNLWWKLDD</sequence>
<dbReference type="OrthoDB" id="45755at2759"/>
<dbReference type="AlphaFoldDB" id="A0A9N8E9R6"/>
<reference evidence="2" key="1">
    <citation type="submission" date="2020-06" db="EMBL/GenBank/DDBJ databases">
        <authorList>
            <consortium name="Plant Systems Biology data submission"/>
        </authorList>
    </citation>
    <scope>NUCLEOTIDE SEQUENCE</scope>
    <source>
        <strain evidence="2">D6</strain>
    </source>
</reference>